<comment type="caution">
    <text evidence="1">The sequence shown here is derived from an EMBL/GenBank/DDBJ whole genome shotgun (WGS) entry which is preliminary data.</text>
</comment>
<proteinExistence type="predicted"/>
<protein>
    <recommendedName>
        <fullName evidence="3">DUF4256 domain-containing protein</fullName>
    </recommendedName>
</protein>
<dbReference type="RefSeq" id="WP_020899607.1">
    <property type="nucleotide sequence ID" value="NZ_ASYZ01000136.1"/>
</dbReference>
<evidence type="ECO:0000313" key="1">
    <source>
        <dbReference type="EMBL" id="EPR83053.1"/>
    </source>
</evidence>
<sequence length="181" mass="21232">MDERQKNVLLDKLKIRFENNMHRHLNLSWYQVEERLKQVPNKLWSLHQMEEIGGEPDVVSIDSDSSEIIFYDCSLESPKGRRSLCYDREALNSRKEHKPISNAVDEVEVMGVELLTEEQYKQLQSIEHCDLKTSSWVKTPDDIRVKGGAIFCDCRYGRVFTYHNGAQSYYLTRGFRSLLKI</sequence>
<dbReference type="InterPro" id="IPR025352">
    <property type="entry name" value="DUF4256"/>
</dbReference>
<dbReference type="eggNOG" id="ENOG502Z7KY">
    <property type="taxonomic scope" value="Bacteria"/>
</dbReference>
<reference evidence="1 2" key="1">
    <citation type="submission" date="2013-05" db="EMBL/GenBank/DDBJ databases">
        <title>Genome assembly of Acinetobacter junii MTCC 11364.</title>
        <authorList>
            <person name="Khatri I."/>
            <person name="Singh N.K."/>
            <person name="Subramanian S."/>
            <person name="Mayilraj S."/>
        </authorList>
    </citation>
    <scope>NUCLEOTIDE SEQUENCE [LARGE SCALE GENOMIC DNA]</scope>
    <source>
        <strain evidence="1 2">MTCC 11364</strain>
    </source>
</reference>
<dbReference type="Pfam" id="PF14066">
    <property type="entry name" value="DUF4256"/>
    <property type="match status" value="1"/>
</dbReference>
<name>S7Y4W5_ACIJU</name>
<gene>
    <name evidence="1" type="ORF">L292_0570</name>
</gene>
<dbReference type="AlphaFoldDB" id="S7Y4W5"/>
<accession>S7Y4W5</accession>
<organism evidence="1 2">
    <name type="scientific">Acinetobacter junii CIP 107470 = MTCC 11364</name>
    <dbReference type="NCBI Taxonomy" id="1217666"/>
    <lineage>
        <taxon>Bacteria</taxon>
        <taxon>Pseudomonadati</taxon>
        <taxon>Pseudomonadota</taxon>
        <taxon>Gammaproteobacteria</taxon>
        <taxon>Moraxellales</taxon>
        <taxon>Moraxellaceae</taxon>
        <taxon>Acinetobacter</taxon>
    </lineage>
</organism>
<dbReference type="Proteomes" id="UP000018420">
    <property type="component" value="Unassembled WGS sequence"/>
</dbReference>
<evidence type="ECO:0000313" key="2">
    <source>
        <dbReference type="Proteomes" id="UP000018420"/>
    </source>
</evidence>
<dbReference type="PATRIC" id="fig|1330047.3.peg.2417"/>
<evidence type="ECO:0008006" key="3">
    <source>
        <dbReference type="Google" id="ProtNLM"/>
    </source>
</evidence>
<dbReference type="EMBL" id="ASYZ01000136">
    <property type="protein sequence ID" value="EPR83053.1"/>
    <property type="molecule type" value="Genomic_DNA"/>
</dbReference>